<feature type="region of interest" description="Disordered" evidence="1">
    <location>
        <begin position="111"/>
        <end position="143"/>
    </location>
</feature>
<organism evidence="2 3">
    <name type="scientific">Jaapia argillacea MUCL 33604</name>
    <dbReference type="NCBI Taxonomy" id="933084"/>
    <lineage>
        <taxon>Eukaryota</taxon>
        <taxon>Fungi</taxon>
        <taxon>Dikarya</taxon>
        <taxon>Basidiomycota</taxon>
        <taxon>Agaricomycotina</taxon>
        <taxon>Agaricomycetes</taxon>
        <taxon>Agaricomycetidae</taxon>
        <taxon>Jaapiales</taxon>
        <taxon>Jaapiaceae</taxon>
        <taxon>Jaapia</taxon>
    </lineage>
</organism>
<accession>A0A067PD82</accession>
<feature type="compositionally biased region" description="Polar residues" evidence="1">
    <location>
        <begin position="130"/>
        <end position="143"/>
    </location>
</feature>
<evidence type="ECO:0000313" key="3">
    <source>
        <dbReference type="Proteomes" id="UP000027265"/>
    </source>
</evidence>
<proteinExistence type="predicted"/>
<keyword evidence="3" id="KW-1185">Reference proteome</keyword>
<sequence>MSYHTRIRQIADDLCRLVSVVAAALCARLATHLPTESMVRTPPSIGSHEHIKNSSLVVGAEGCITTFGSTHFPTTRMSAHGRDHSGRKGSFLRIETSDTPPPVARAASTLVVDAGVSQNDDRRKRPRGLGQSSESRLTFSNPSQSAINIHSTITSSLAFSGALPTPSPTASASTAPHPPLPLAMSTEPVHVHAALAALFEEYEFDEYGAPPIGTTPTDSADNTMGSPDAYWNALSSLGTIFQVDGYLWVFQDWDDENEMLRVSAPPIRTSNIIDSYEVI</sequence>
<dbReference type="InParanoid" id="A0A067PD82"/>
<dbReference type="EMBL" id="KL197899">
    <property type="protein sequence ID" value="KDQ48962.1"/>
    <property type="molecule type" value="Genomic_DNA"/>
</dbReference>
<dbReference type="Proteomes" id="UP000027265">
    <property type="component" value="Unassembled WGS sequence"/>
</dbReference>
<name>A0A067PD82_9AGAM</name>
<reference evidence="3" key="1">
    <citation type="journal article" date="2014" name="Proc. Natl. Acad. Sci. U.S.A.">
        <title>Extensive sampling of basidiomycete genomes demonstrates inadequacy of the white-rot/brown-rot paradigm for wood decay fungi.</title>
        <authorList>
            <person name="Riley R."/>
            <person name="Salamov A.A."/>
            <person name="Brown D.W."/>
            <person name="Nagy L.G."/>
            <person name="Floudas D."/>
            <person name="Held B.W."/>
            <person name="Levasseur A."/>
            <person name="Lombard V."/>
            <person name="Morin E."/>
            <person name="Otillar R."/>
            <person name="Lindquist E.A."/>
            <person name="Sun H."/>
            <person name="LaButti K.M."/>
            <person name="Schmutz J."/>
            <person name="Jabbour D."/>
            <person name="Luo H."/>
            <person name="Baker S.E."/>
            <person name="Pisabarro A.G."/>
            <person name="Walton J.D."/>
            <person name="Blanchette R.A."/>
            <person name="Henrissat B."/>
            <person name="Martin F."/>
            <person name="Cullen D."/>
            <person name="Hibbett D.S."/>
            <person name="Grigoriev I.V."/>
        </authorList>
    </citation>
    <scope>NUCLEOTIDE SEQUENCE [LARGE SCALE GENOMIC DNA]</scope>
    <source>
        <strain evidence="3">MUCL 33604</strain>
    </source>
</reference>
<dbReference type="AlphaFoldDB" id="A0A067PD82"/>
<evidence type="ECO:0000313" key="2">
    <source>
        <dbReference type="EMBL" id="KDQ48962.1"/>
    </source>
</evidence>
<protein>
    <submittedName>
        <fullName evidence="2">Uncharacterized protein</fullName>
    </submittedName>
</protein>
<dbReference type="HOGENOM" id="CLU_997695_0_0_1"/>
<gene>
    <name evidence="2" type="ORF">JAAARDRAFT_201274</name>
</gene>
<evidence type="ECO:0000256" key="1">
    <source>
        <dbReference type="SAM" id="MobiDB-lite"/>
    </source>
</evidence>
<dbReference type="OrthoDB" id="5598737at2759"/>